<keyword evidence="23" id="KW-1185">Reference proteome</keyword>
<dbReference type="Pfam" id="PF09451">
    <property type="entry name" value="ATG27"/>
    <property type="match status" value="1"/>
</dbReference>
<dbReference type="SUPFAM" id="SSF50911">
    <property type="entry name" value="Mannose 6-phosphate receptor domain"/>
    <property type="match status" value="1"/>
</dbReference>
<proteinExistence type="inferred from homology"/>
<keyword evidence="10" id="KW-0653">Protein transport</keyword>
<feature type="domain" description="MRH" evidence="21">
    <location>
        <begin position="38"/>
        <end position="197"/>
    </location>
</feature>
<keyword evidence="12" id="KW-0072">Autophagy</keyword>
<evidence type="ECO:0000259" key="21">
    <source>
        <dbReference type="PROSITE" id="PS51914"/>
    </source>
</evidence>
<dbReference type="GO" id="GO:0030659">
    <property type="term" value="C:cytoplasmic vesicle membrane"/>
    <property type="evidence" value="ECO:0007669"/>
    <property type="project" value="UniProtKB-SubCell"/>
</dbReference>
<dbReference type="PROSITE" id="PS51914">
    <property type="entry name" value="MRH"/>
    <property type="match status" value="1"/>
</dbReference>
<evidence type="ECO:0000256" key="6">
    <source>
        <dbReference type="ARBA" id="ARBA00013776"/>
    </source>
</evidence>
<keyword evidence="7" id="KW-0813">Transport</keyword>
<evidence type="ECO:0000256" key="7">
    <source>
        <dbReference type="ARBA" id="ARBA00022448"/>
    </source>
</evidence>
<dbReference type="GO" id="GO:0006914">
    <property type="term" value="P:autophagy"/>
    <property type="evidence" value="ECO:0007669"/>
    <property type="project" value="UniProtKB-KW"/>
</dbReference>
<evidence type="ECO:0000256" key="1">
    <source>
        <dbReference type="ARBA" id="ARBA00004304"/>
    </source>
</evidence>
<protein>
    <recommendedName>
        <fullName evidence="6">Autophagy-related protein 27</fullName>
    </recommendedName>
</protein>
<keyword evidence="13" id="KW-0333">Golgi apparatus</keyword>
<reference evidence="22" key="1">
    <citation type="submission" date="2016-06" db="EMBL/GenBank/DDBJ databases">
        <title>Draft Genome sequence of the fungus Inonotus baumii.</title>
        <authorList>
            <person name="Zhu H."/>
            <person name="Lin W."/>
        </authorList>
    </citation>
    <scope>NUCLEOTIDE SEQUENCE</scope>
    <source>
        <strain evidence="22">821</strain>
    </source>
</reference>
<dbReference type="Gene3D" id="2.70.130.10">
    <property type="entry name" value="Mannose-6-phosphate receptor binding domain"/>
    <property type="match status" value="1"/>
</dbReference>
<comment type="caution">
    <text evidence="22">The sequence shown here is derived from an EMBL/GenBank/DDBJ whole genome shotgun (WGS) entry which is preliminary data.</text>
</comment>
<dbReference type="Proteomes" id="UP000757232">
    <property type="component" value="Unassembled WGS sequence"/>
</dbReference>
<comment type="similarity">
    <text evidence="5">Belongs to the ATG27 family.</text>
</comment>
<keyword evidence="15 19" id="KW-0472">Membrane</keyword>
<evidence type="ECO:0000256" key="5">
    <source>
        <dbReference type="ARBA" id="ARBA00005363"/>
    </source>
</evidence>
<dbReference type="GO" id="GO:0034045">
    <property type="term" value="C:phagophore assembly site membrane"/>
    <property type="evidence" value="ECO:0007669"/>
    <property type="project" value="UniProtKB-SubCell"/>
</dbReference>
<dbReference type="EMBL" id="LNZH02000178">
    <property type="protein sequence ID" value="OCB88479.1"/>
    <property type="molecule type" value="Genomic_DNA"/>
</dbReference>
<evidence type="ECO:0000256" key="9">
    <source>
        <dbReference type="ARBA" id="ARBA00022729"/>
    </source>
</evidence>
<keyword evidence="9 20" id="KW-0732">Signal</keyword>
<keyword evidence="16" id="KW-1015">Disulfide bond</keyword>
<evidence type="ECO:0000256" key="14">
    <source>
        <dbReference type="ARBA" id="ARBA00023128"/>
    </source>
</evidence>
<feature type="region of interest" description="Disordered" evidence="18">
    <location>
        <begin position="196"/>
        <end position="218"/>
    </location>
</feature>
<keyword evidence="17" id="KW-0968">Cytoplasmic vesicle</keyword>
<gene>
    <name evidence="22" type="ORF">A7U60_g4387</name>
</gene>
<evidence type="ECO:0000256" key="10">
    <source>
        <dbReference type="ARBA" id="ARBA00022927"/>
    </source>
</evidence>
<dbReference type="InterPro" id="IPR018939">
    <property type="entry name" value="Autophagy-rel_prot_27"/>
</dbReference>
<evidence type="ECO:0000256" key="20">
    <source>
        <dbReference type="SAM" id="SignalP"/>
    </source>
</evidence>
<evidence type="ECO:0000313" key="22">
    <source>
        <dbReference type="EMBL" id="OCB88479.1"/>
    </source>
</evidence>
<sequence length="295" mass="32413">MLASQSASRRTFISSVLFLLSGYLSQQTLLVSAQQNPFDCHVSFDNGTNFDLTSLSGEHGITRTRETPPSKMTDEVRFDLCNDLGRKEGVTEEDQCGQGTRVCMTMTNQKGSEGDRVIAVIPLAVSSSLQPETTILTSPNKGLNLIFHGSGYPKTNPISQFFNLTIYCDTQLQEPTFVQYNGEQLKVEWRAPAGCEVQGDNGNGDSDKEGEEGGGGKKDEKVGSGIGWFFLLLLLVFVAYFILGAYHNYSTYGATGADLIPHRDFWREVPYVLRDIASHLCSALRPSPRNGYIAV</sequence>
<dbReference type="GO" id="GO:0000139">
    <property type="term" value="C:Golgi membrane"/>
    <property type="evidence" value="ECO:0007669"/>
    <property type="project" value="UniProtKB-SubCell"/>
</dbReference>
<evidence type="ECO:0000256" key="13">
    <source>
        <dbReference type="ARBA" id="ARBA00023034"/>
    </source>
</evidence>
<evidence type="ECO:0000256" key="15">
    <source>
        <dbReference type="ARBA" id="ARBA00023136"/>
    </source>
</evidence>
<keyword evidence="8 19" id="KW-0812">Transmembrane</keyword>
<name>A0A9Q5HYT5_SANBA</name>
<feature type="transmembrane region" description="Helical" evidence="19">
    <location>
        <begin position="226"/>
        <end position="246"/>
    </location>
</feature>
<dbReference type="GO" id="GO:0031966">
    <property type="term" value="C:mitochondrial membrane"/>
    <property type="evidence" value="ECO:0007669"/>
    <property type="project" value="UniProtKB-SubCell"/>
</dbReference>
<dbReference type="PANTHER" id="PTHR15071:SF13">
    <property type="entry name" value="AUTOPHAGY-RELATED PROTEIN 27"/>
    <property type="match status" value="1"/>
</dbReference>
<dbReference type="InterPro" id="IPR009011">
    <property type="entry name" value="Man6P_isomerase_rcpt-bd_dom_sf"/>
</dbReference>
<dbReference type="InterPro" id="IPR044865">
    <property type="entry name" value="MRH_dom"/>
</dbReference>
<organism evidence="22 23">
    <name type="scientific">Sanghuangporus baumii</name>
    <name type="common">Phellinus baumii</name>
    <dbReference type="NCBI Taxonomy" id="108892"/>
    <lineage>
        <taxon>Eukaryota</taxon>
        <taxon>Fungi</taxon>
        <taxon>Dikarya</taxon>
        <taxon>Basidiomycota</taxon>
        <taxon>Agaricomycotina</taxon>
        <taxon>Agaricomycetes</taxon>
        <taxon>Hymenochaetales</taxon>
        <taxon>Hymenochaetaceae</taxon>
        <taxon>Sanghuangporus</taxon>
    </lineage>
</organism>
<dbReference type="PANTHER" id="PTHR15071">
    <property type="entry name" value="MANNOSE-6-PHOSPHATE RECEPTOR FAMILY MEMBER"/>
    <property type="match status" value="1"/>
</dbReference>
<evidence type="ECO:0000256" key="8">
    <source>
        <dbReference type="ARBA" id="ARBA00022692"/>
    </source>
</evidence>
<accession>A0A9Q5HYT5</accession>
<dbReference type="GO" id="GO:0015031">
    <property type="term" value="P:protein transport"/>
    <property type="evidence" value="ECO:0007669"/>
    <property type="project" value="UniProtKB-KW"/>
</dbReference>
<evidence type="ECO:0000313" key="23">
    <source>
        <dbReference type="Proteomes" id="UP000757232"/>
    </source>
</evidence>
<evidence type="ECO:0000256" key="4">
    <source>
        <dbReference type="ARBA" id="ARBA00004614"/>
    </source>
</evidence>
<comment type="subcellular location">
    <subcellularLocation>
        <location evidence="2">Cytoplasmic vesicle membrane</location>
        <topology evidence="2">Single-pass type I membrane protein</topology>
    </subcellularLocation>
    <subcellularLocation>
        <location evidence="4">Golgi apparatus membrane</location>
        <topology evidence="4">Single-pass type I membrane protein</topology>
    </subcellularLocation>
    <subcellularLocation>
        <location evidence="1">Mitochondrion membrane</location>
        <topology evidence="1">Single-pass membrane protein</topology>
    </subcellularLocation>
    <subcellularLocation>
        <location evidence="3">Preautophagosomal structure membrane</location>
        <topology evidence="3">Single-pass type I membrane protein</topology>
    </subcellularLocation>
</comment>
<feature type="signal peptide" evidence="20">
    <location>
        <begin position="1"/>
        <end position="33"/>
    </location>
</feature>
<evidence type="ECO:0000256" key="11">
    <source>
        <dbReference type="ARBA" id="ARBA00022989"/>
    </source>
</evidence>
<evidence type="ECO:0000256" key="18">
    <source>
        <dbReference type="SAM" id="MobiDB-lite"/>
    </source>
</evidence>
<dbReference type="OrthoDB" id="29460at2759"/>
<keyword evidence="11 19" id="KW-1133">Transmembrane helix</keyword>
<evidence type="ECO:0000256" key="2">
    <source>
        <dbReference type="ARBA" id="ARBA00004358"/>
    </source>
</evidence>
<dbReference type="AlphaFoldDB" id="A0A9Q5HYT5"/>
<keyword evidence="14" id="KW-0496">Mitochondrion</keyword>
<evidence type="ECO:0000256" key="12">
    <source>
        <dbReference type="ARBA" id="ARBA00023006"/>
    </source>
</evidence>
<evidence type="ECO:0000256" key="16">
    <source>
        <dbReference type="ARBA" id="ARBA00023157"/>
    </source>
</evidence>
<feature type="chain" id="PRO_5040248506" description="Autophagy-related protein 27" evidence="20">
    <location>
        <begin position="34"/>
        <end position="295"/>
    </location>
</feature>
<evidence type="ECO:0000256" key="3">
    <source>
        <dbReference type="ARBA" id="ARBA00004472"/>
    </source>
</evidence>
<evidence type="ECO:0000256" key="19">
    <source>
        <dbReference type="SAM" id="Phobius"/>
    </source>
</evidence>
<evidence type="ECO:0000256" key="17">
    <source>
        <dbReference type="ARBA" id="ARBA00023329"/>
    </source>
</evidence>